<dbReference type="AlphaFoldDB" id="A0A4P2R4M5"/>
<proteinExistence type="predicted"/>
<dbReference type="EMBL" id="CP012672">
    <property type="protein sequence ID" value="AUX37581.1"/>
    <property type="molecule type" value="Genomic_DNA"/>
</dbReference>
<name>A0A4P2R4M5_SORCE</name>
<evidence type="ECO:0000313" key="2">
    <source>
        <dbReference type="Proteomes" id="UP000295497"/>
    </source>
</evidence>
<gene>
    <name evidence="1" type="ORF">SOCE836_098100</name>
</gene>
<sequence>MTTVRGLLHACGHKLATCTTEGFIALLNAAALPAETRQLVGPLVTAPEVLNPQIALLDAAIDQLCAHEPVITGLTTAPAWDWVFAAGRG</sequence>
<dbReference type="Proteomes" id="UP000295497">
    <property type="component" value="Chromosome"/>
</dbReference>
<dbReference type="RefSeq" id="WP_207217665.1">
    <property type="nucleotide sequence ID" value="NZ_CP012672.1"/>
</dbReference>
<evidence type="ECO:0000313" key="1">
    <source>
        <dbReference type="EMBL" id="AUX37581.1"/>
    </source>
</evidence>
<reference evidence="1 2" key="1">
    <citation type="submission" date="2015-09" db="EMBL/GenBank/DDBJ databases">
        <title>Sorangium comparison.</title>
        <authorList>
            <person name="Zaburannyi N."/>
            <person name="Bunk B."/>
            <person name="Overmann J."/>
            <person name="Mueller R."/>
        </authorList>
    </citation>
    <scope>NUCLEOTIDE SEQUENCE [LARGE SCALE GENOMIC DNA]</scope>
    <source>
        <strain evidence="1 2">So ce836</strain>
    </source>
</reference>
<protein>
    <submittedName>
        <fullName evidence="1">Uncharacterized protein</fullName>
    </submittedName>
</protein>
<accession>A0A4P2R4M5</accession>
<organism evidence="1 2">
    <name type="scientific">Sorangium cellulosum</name>
    <name type="common">Polyangium cellulosum</name>
    <dbReference type="NCBI Taxonomy" id="56"/>
    <lineage>
        <taxon>Bacteria</taxon>
        <taxon>Pseudomonadati</taxon>
        <taxon>Myxococcota</taxon>
        <taxon>Polyangia</taxon>
        <taxon>Polyangiales</taxon>
        <taxon>Polyangiaceae</taxon>
        <taxon>Sorangium</taxon>
    </lineage>
</organism>